<dbReference type="Gene3D" id="3.30.530.20">
    <property type="match status" value="1"/>
</dbReference>
<dbReference type="RefSeq" id="WP_035947098.1">
    <property type="nucleotide sequence ID" value="NZ_BMEA01000001.1"/>
</dbReference>
<reference evidence="1" key="2">
    <citation type="submission" date="2020-09" db="EMBL/GenBank/DDBJ databases">
        <authorList>
            <person name="Sun Q."/>
            <person name="Zhou Y."/>
        </authorList>
    </citation>
    <scope>NUCLEOTIDE SEQUENCE</scope>
    <source>
        <strain evidence="1">CGMCC 1.10749</strain>
    </source>
</reference>
<name>A0A8H9FQU1_9MICO</name>
<organism evidence="1 2">
    <name type="scientific">Knoellia flava</name>
    <dbReference type="NCBI Taxonomy" id="913969"/>
    <lineage>
        <taxon>Bacteria</taxon>
        <taxon>Bacillati</taxon>
        <taxon>Actinomycetota</taxon>
        <taxon>Actinomycetes</taxon>
        <taxon>Micrococcales</taxon>
        <taxon>Intrasporangiaceae</taxon>
        <taxon>Knoellia</taxon>
    </lineage>
</organism>
<dbReference type="Pfam" id="PF10604">
    <property type="entry name" value="Polyketide_cyc2"/>
    <property type="match status" value="1"/>
</dbReference>
<dbReference type="InterPro" id="IPR019587">
    <property type="entry name" value="Polyketide_cyclase/dehydratase"/>
</dbReference>
<evidence type="ECO:0008006" key="3">
    <source>
        <dbReference type="Google" id="ProtNLM"/>
    </source>
</evidence>
<gene>
    <name evidence="1" type="ORF">GCM10011314_10440</name>
</gene>
<proteinExistence type="predicted"/>
<dbReference type="InterPro" id="IPR023393">
    <property type="entry name" value="START-like_dom_sf"/>
</dbReference>
<accession>A0A8H9FQU1</accession>
<dbReference type="Proteomes" id="UP000628079">
    <property type="component" value="Unassembled WGS sequence"/>
</dbReference>
<evidence type="ECO:0000313" key="2">
    <source>
        <dbReference type="Proteomes" id="UP000628079"/>
    </source>
</evidence>
<sequence>MFTLTRESDLPADELWARVAALADHADTVPLTTTLADPGDPALGWRFTVRTALGPLRFDDPMVVEAWQAPRRWRIRKTGTLKGWAEAVVSPYAGGSRLTWTEELWFDGVPGLRAVTRPLGDIFGRVIFGRVVDRLVANHAVGGEP</sequence>
<comment type="caution">
    <text evidence="1">The sequence shown here is derived from an EMBL/GenBank/DDBJ whole genome shotgun (WGS) entry which is preliminary data.</text>
</comment>
<protein>
    <recommendedName>
        <fullName evidence="3">SRPBCC family protein</fullName>
    </recommendedName>
</protein>
<dbReference type="SUPFAM" id="SSF55961">
    <property type="entry name" value="Bet v1-like"/>
    <property type="match status" value="1"/>
</dbReference>
<dbReference type="EMBL" id="BMEA01000001">
    <property type="protein sequence ID" value="GGB72864.1"/>
    <property type="molecule type" value="Genomic_DNA"/>
</dbReference>
<evidence type="ECO:0000313" key="1">
    <source>
        <dbReference type="EMBL" id="GGB72864.1"/>
    </source>
</evidence>
<reference evidence="1" key="1">
    <citation type="journal article" date="2014" name="Int. J. Syst. Evol. Microbiol.">
        <title>Complete genome sequence of Corynebacterium casei LMG S-19264T (=DSM 44701T), isolated from a smear-ripened cheese.</title>
        <authorList>
            <consortium name="US DOE Joint Genome Institute (JGI-PGF)"/>
            <person name="Walter F."/>
            <person name="Albersmeier A."/>
            <person name="Kalinowski J."/>
            <person name="Ruckert C."/>
        </authorList>
    </citation>
    <scope>NUCLEOTIDE SEQUENCE</scope>
    <source>
        <strain evidence="1">CGMCC 1.10749</strain>
    </source>
</reference>
<dbReference type="AlphaFoldDB" id="A0A8H9FQU1"/>